<dbReference type="InterPro" id="IPR050494">
    <property type="entry name" value="Ser_Thr_dual-spec_kinase"/>
</dbReference>
<sequence length="775" mass="86423">MHENELFGDNKCTNNEFKTKGIISTSYNYPNKSNNQSTTSLISRLCSAEPFIGKNSPNSERFSIRKKLSETLFSLKRPPTHTLSSSLIELAPSSSILQNATNSILDKFSAKKLLNNKCSKHHQQQQQINSKSSTNLKTHFQISKIKSSRIVERNLLFWIRPRKSKKRIIDIPSSFLPNFQPTTNSSSVLDTSFIETSLNLKSSPSSTKQKQFPNSETSFLQHTPNNIECQCNILNKTEQRVDLAKVKNNFLSSFADQSSSINNHSTINISSPCSSSFVANISNSRGGGCSNFVGDNLLVNKVKLPSSGTIAIAEGAVSIGHEPSSANVQLPATSSSAASSASSSSTQGLKVSLGTKGHRPDDATRIFTSKLTPFESTEIYNYQRIYFVGSQAKKRQCVVGGSNNNNFDDENGSYVLVLHDHIAYRYEILKIIGKGSFGQVIKAFDHKYQQYVALKIVRNEKRFHRQAEEEVRILDHLKKQDVDGVFNVIHMLDHFTFRNHKCITFECLSINLYELIKKNKFQGFSLALVRKFAHSILQCLELLHLNRLIHCDLKPENVLLKTPNRSSIKVIDFGSSCFDDQRIYSYIQSRFYRAPEVILGAKYGMPIDMWSLGCILAELLTGYPLLPGEDEGDQLALIIELLGMPSSKLLEGGKRTKNFFTSKGHPRYCQVTQLMDGTTVLTGGRSKRGKLRGPPASRSMQNALKNQADELFLDFLKHCLDWDPDARLTPMQALKHPWLRRRLPRAPLGGNGGGIISGNGNGLDNSLTISSGILK</sequence>
<evidence type="ECO:0000256" key="4">
    <source>
        <dbReference type="ARBA" id="ARBA00022527"/>
    </source>
</evidence>
<dbReference type="PANTHER" id="PTHR24058">
    <property type="entry name" value="DUAL SPECIFICITY PROTEIN KINASE"/>
    <property type="match status" value="1"/>
</dbReference>
<keyword evidence="9 17" id="KW-0067">ATP-binding</keyword>
<keyword evidence="8" id="KW-0418">Kinase</keyword>
<evidence type="ECO:0000256" key="7">
    <source>
        <dbReference type="ARBA" id="ARBA00022741"/>
    </source>
</evidence>
<evidence type="ECO:0000256" key="14">
    <source>
        <dbReference type="ARBA" id="ARBA00070595"/>
    </source>
</evidence>
<evidence type="ECO:0000256" key="13">
    <source>
        <dbReference type="ARBA" id="ARBA00059565"/>
    </source>
</evidence>
<dbReference type="InterPro" id="IPR011009">
    <property type="entry name" value="Kinase-like_dom_sf"/>
</dbReference>
<dbReference type="PANTHER" id="PTHR24058:SF112">
    <property type="entry name" value="DUAL SPECIFICITY TYROSINE-PHOSPHORYLATION-REGULATED KINASE 3 HOMOLOG-RELATED"/>
    <property type="match status" value="1"/>
</dbReference>
<dbReference type="PROSITE" id="PS00107">
    <property type="entry name" value="PROTEIN_KINASE_ATP"/>
    <property type="match status" value="1"/>
</dbReference>
<evidence type="ECO:0000256" key="12">
    <source>
        <dbReference type="ARBA" id="ARBA00051680"/>
    </source>
</evidence>
<comment type="similarity">
    <text evidence="2">Belongs to the protein kinase superfamily. CMGC Ser/Thr protein kinase family. MNB/DYRK subfamily.</text>
</comment>
<evidence type="ECO:0000256" key="15">
    <source>
        <dbReference type="ARBA" id="ARBA00077070"/>
    </source>
</evidence>
<evidence type="ECO:0000313" key="20">
    <source>
        <dbReference type="EMBL" id="CAD2197726.1"/>
    </source>
</evidence>
<dbReference type="FunFam" id="1.10.510.10:FF:000112">
    <property type="entry name" value="Putative dual specificity tyrosine-phosphorylation-regulated kinase 2"/>
    <property type="match status" value="1"/>
</dbReference>
<dbReference type="GO" id="GO:0004674">
    <property type="term" value="F:protein serine/threonine kinase activity"/>
    <property type="evidence" value="ECO:0007669"/>
    <property type="project" value="UniProtKB-KW"/>
</dbReference>
<comment type="function">
    <text evidence="13">Required for oocyte-to-zygote transition in which it phosphorylates oocyte proteins, including mei-1, oma-1, oma-2, mex-5, and mex-6, modifying their activity and/or stability following meiosis. Through phosphorylation of P granule components including meg-1, promotes the disassembly of zygotic P granules in the anterior cytoplasm during zygote polarization, and thus plays a role in P granule distribution and segregation in early stage embryos following meiosis. Functions in both spindle positioning and in the posterior localization of cytoplasmic determinants, including pie-1, pos-1, and pgl-1, in early embryos. Involved in the asymmetric distribution of plk-1 at the 2-cell embryonic stage.</text>
</comment>
<dbReference type="InterPro" id="IPR042521">
    <property type="entry name" value="DYRK"/>
</dbReference>
<name>A0A6V7XEE8_MELEN</name>
<dbReference type="SUPFAM" id="SSF56112">
    <property type="entry name" value="Protein kinase-like (PK-like)"/>
    <property type="match status" value="1"/>
</dbReference>
<evidence type="ECO:0000256" key="2">
    <source>
        <dbReference type="ARBA" id="ARBA00008867"/>
    </source>
</evidence>
<dbReference type="Gene3D" id="1.10.510.10">
    <property type="entry name" value="Transferase(Phosphotransferase) domain 1"/>
    <property type="match status" value="1"/>
</dbReference>
<feature type="domain" description="Protein kinase" evidence="19">
    <location>
        <begin position="426"/>
        <end position="739"/>
    </location>
</feature>
<evidence type="ECO:0000256" key="17">
    <source>
        <dbReference type="PROSITE-ProRule" id="PRU10141"/>
    </source>
</evidence>
<evidence type="ECO:0000256" key="18">
    <source>
        <dbReference type="SAM" id="MobiDB-lite"/>
    </source>
</evidence>
<feature type="compositionally biased region" description="Low complexity" evidence="18">
    <location>
        <begin position="332"/>
        <end position="346"/>
    </location>
</feature>
<gene>
    <name evidence="20" type="ORF">MENT_LOCUS50997</name>
</gene>
<evidence type="ECO:0000256" key="8">
    <source>
        <dbReference type="ARBA" id="ARBA00022777"/>
    </source>
</evidence>
<comment type="catalytic activity">
    <reaction evidence="11">
        <text>L-threonyl-[protein] + ATP = O-phospho-L-threonyl-[protein] + ADP + H(+)</text>
        <dbReference type="Rhea" id="RHEA:46608"/>
        <dbReference type="Rhea" id="RHEA-COMP:11060"/>
        <dbReference type="Rhea" id="RHEA-COMP:11605"/>
        <dbReference type="ChEBI" id="CHEBI:15378"/>
        <dbReference type="ChEBI" id="CHEBI:30013"/>
        <dbReference type="ChEBI" id="CHEBI:30616"/>
        <dbReference type="ChEBI" id="CHEBI:61977"/>
        <dbReference type="ChEBI" id="CHEBI:456216"/>
        <dbReference type="EC" id="2.7.12.1"/>
    </reaction>
</comment>
<evidence type="ECO:0000256" key="3">
    <source>
        <dbReference type="ARBA" id="ARBA00013203"/>
    </source>
</evidence>
<evidence type="ECO:0000256" key="10">
    <source>
        <dbReference type="ARBA" id="ARBA00049003"/>
    </source>
</evidence>
<feature type="binding site" evidence="17">
    <location>
        <position position="455"/>
    </location>
    <ligand>
        <name>ATP</name>
        <dbReference type="ChEBI" id="CHEBI:30616"/>
    </ligand>
</feature>
<dbReference type="GO" id="GO:0005524">
    <property type="term" value="F:ATP binding"/>
    <property type="evidence" value="ECO:0007669"/>
    <property type="project" value="UniProtKB-UniRule"/>
</dbReference>
<dbReference type="Proteomes" id="UP000580250">
    <property type="component" value="Unassembled WGS sequence"/>
</dbReference>
<evidence type="ECO:0000256" key="11">
    <source>
        <dbReference type="ARBA" id="ARBA00049308"/>
    </source>
</evidence>
<dbReference type="InterPro" id="IPR008271">
    <property type="entry name" value="Ser/Thr_kinase_AS"/>
</dbReference>
<comment type="catalytic activity">
    <reaction evidence="10">
        <text>L-seryl-[protein] + ATP = O-phospho-L-seryl-[protein] + ADP + H(+)</text>
        <dbReference type="Rhea" id="RHEA:17989"/>
        <dbReference type="Rhea" id="RHEA-COMP:9863"/>
        <dbReference type="Rhea" id="RHEA-COMP:11604"/>
        <dbReference type="ChEBI" id="CHEBI:15378"/>
        <dbReference type="ChEBI" id="CHEBI:29999"/>
        <dbReference type="ChEBI" id="CHEBI:30616"/>
        <dbReference type="ChEBI" id="CHEBI:83421"/>
        <dbReference type="ChEBI" id="CHEBI:456216"/>
        <dbReference type="EC" id="2.7.12.1"/>
    </reaction>
</comment>
<evidence type="ECO:0000256" key="5">
    <source>
        <dbReference type="ARBA" id="ARBA00022553"/>
    </source>
</evidence>
<dbReference type="PROSITE" id="PS00108">
    <property type="entry name" value="PROTEIN_KINASE_ST"/>
    <property type="match status" value="1"/>
</dbReference>
<keyword evidence="6" id="KW-0808">Transferase</keyword>
<comment type="catalytic activity">
    <reaction evidence="12">
        <text>L-tyrosyl-[protein] + ATP = O-phospho-L-tyrosyl-[protein] + ADP + H(+)</text>
        <dbReference type="Rhea" id="RHEA:10596"/>
        <dbReference type="Rhea" id="RHEA-COMP:10136"/>
        <dbReference type="Rhea" id="RHEA-COMP:20101"/>
        <dbReference type="ChEBI" id="CHEBI:15378"/>
        <dbReference type="ChEBI" id="CHEBI:30616"/>
        <dbReference type="ChEBI" id="CHEBI:46858"/>
        <dbReference type="ChEBI" id="CHEBI:61978"/>
        <dbReference type="ChEBI" id="CHEBI:456216"/>
        <dbReference type="EC" id="2.7.12.1"/>
    </reaction>
</comment>
<organism evidence="20 21">
    <name type="scientific">Meloidogyne enterolobii</name>
    <name type="common">Root-knot nematode worm</name>
    <name type="synonym">Meloidogyne mayaguensis</name>
    <dbReference type="NCBI Taxonomy" id="390850"/>
    <lineage>
        <taxon>Eukaryota</taxon>
        <taxon>Metazoa</taxon>
        <taxon>Ecdysozoa</taxon>
        <taxon>Nematoda</taxon>
        <taxon>Chromadorea</taxon>
        <taxon>Rhabditida</taxon>
        <taxon>Tylenchina</taxon>
        <taxon>Tylenchomorpha</taxon>
        <taxon>Tylenchoidea</taxon>
        <taxon>Meloidogynidae</taxon>
        <taxon>Meloidogyninae</taxon>
        <taxon>Meloidogyne</taxon>
    </lineage>
</organism>
<reference evidence="20 21" key="1">
    <citation type="submission" date="2020-08" db="EMBL/GenBank/DDBJ databases">
        <authorList>
            <person name="Koutsovoulos G."/>
            <person name="Danchin GJ E."/>
        </authorList>
    </citation>
    <scope>NUCLEOTIDE SEQUENCE [LARGE SCALE GENOMIC DNA]</scope>
</reference>
<dbReference type="Pfam" id="PF00069">
    <property type="entry name" value="Pkinase"/>
    <property type="match status" value="1"/>
</dbReference>
<dbReference type="Gene3D" id="3.30.10.30">
    <property type="entry name" value="DYRK"/>
    <property type="match status" value="1"/>
</dbReference>
<keyword evidence="4" id="KW-0723">Serine/threonine-protein kinase</keyword>
<comment type="caution">
    <text evidence="20">The sequence shown here is derived from an EMBL/GenBank/DDBJ whole genome shotgun (WGS) entry which is preliminary data.</text>
</comment>
<dbReference type="GO" id="GO:0004712">
    <property type="term" value="F:protein serine/threonine/tyrosine kinase activity"/>
    <property type="evidence" value="ECO:0007669"/>
    <property type="project" value="UniProtKB-EC"/>
</dbReference>
<dbReference type="OrthoDB" id="9332038at2759"/>
<keyword evidence="7 17" id="KW-0547">Nucleotide-binding</keyword>
<dbReference type="AlphaFoldDB" id="A0A6V7XEE8"/>
<dbReference type="InterPro" id="IPR017441">
    <property type="entry name" value="Protein_kinase_ATP_BS"/>
</dbReference>
<evidence type="ECO:0000256" key="6">
    <source>
        <dbReference type="ARBA" id="ARBA00022679"/>
    </source>
</evidence>
<dbReference type="EC" id="2.7.12.1" evidence="3"/>
<dbReference type="PROSITE" id="PS50011">
    <property type="entry name" value="PROTEIN_KINASE_DOM"/>
    <property type="match status" value="1"/>
</dbReference>
<dbReference type="GO" id="GO:0005856">
    <property type="term" value="C:cytoskeleton"/>
    <property type="evidence" value="ECO:0007669"/>
    <property type="project" value="TreeGrafter"/>
</dbReference>
<dbReference type="EMBL" id="CAJEWN010001469">
    <property type="protein sequence ID" value="CAD2197726.1"/>
    <property type="molecule type" value="Genomic_DNA"/>
</dbReference>
<dbReference type="GO" id="GO:0005634">
    <property type="term" value="C:nucleus"/>
    <property type="evidence" value="ECO:0007669"/>
    <property type="project" value="TreeGrafter"/>
</dbReference>
<evidence type="ECO:0000259" key="19">
    <source>
        <dbReference type="PROSITE" id="PS50011"/>
    </source>
</evidence>
<feature type="region of interest" description="Disordered" evidence="18">
    <location>
        <begin position="328"/>
        <end position="358"/>
    </location>
</feature>
<dbReference type="FunFam" id="3.30.200.20:FF:000127">
    <property type="entry name" value="Putative dual specificity tyrosine-phosphorylation-regulated kinase 2"/>
    <property type="match status" value="1"/>
</dbReference>
<evidence type="ECO:0000256" key="9">
    <source>
        <dbReference type="ARBA" id="ARBA00022840"/>
    </source>
</evidence>
<dbReference type="SMART" id="SM00220">
    <property type="entry name" value="S_TKc"/>
    <property type="match status" value="1"/>
</dbReference>
<protein>
    <recommendedName>
        <fullName evidence="14">Dual specificity tyrosine-phosphorylation-regulated kinase mbk-2</fullName>
        <ecNumber evidence="3">2.7.12.1</ecNumber>
    </recommendedName>
    <alternativeName>
        <fullName evidence="15">Dual specificity Yak1-related kinase mbk-2</fullName>
    </alternativeName>
    <alternativeName>
        <fullName evidence="16">Minibrain Kinase 2</fullName>
    </alternativeName>
</protein>
<keyword evidence="5" id="KW-0597">Phosphoprotein</keyword>
<evidence type="ECO:0000313" key="21">
    <source>
        <dbReference type="Proteomes" id="UP000580250"/>
    </source>
</evidence>
<dbReference type="GO" id="GO:0005938">
    <property type="term" value="C:cell cortex"/>
    <property type="evidence" value="ECO:0007669"/>
    <property type="project" value="UniProtKB-SubCell"/>
</dbReference>
<dbReference type="Gene3D" id="3.30.200.20">
    <property type="entry name" value="Phosphorylase Kinase, domain 1"/>
    <property type="match status" value="1"/>
</dbReference>
<dbReference type="InterPro" id="IPR000719">
    <property type="entry name" value="Prot_kinase_dom"/>
</dbReference>
<accession>A0A6V7XEE8</accession>
<comment type="subcellular location">
    <subcellularLocation>
        <location evidence="1">Cytoplasm</location>
        <location evidence="1">Cell cortex</location>
    </subcellularLocation>
</comment>
<proteinExistence type="inferred from homology"/>
<evidence type="ECO:0000256" key="1">
    <source>
        <dbReference type="ARBA" id="ARBA00004544"/>
    </source>
</evidence>
<evidence type="ECO:0000256" key="16">
    <source>
        <dbReference type="ARBA" id="ARBA00081338"/>
    </source>
</evidence>